<evidence type="ECO:0000256" key="1">
    <source>
        <dbReference type="SAM" id="SignalP"/>
    </source>
</evidence>
<dbReference type="Proteomes" id="UP000271974">
    <property type="component" value="Unassembled WGS sequence"/>
</dbReference>
<evidence type="ECO:0000313" key="2">
    <source>
        <dbReference type="EMBL" id="RUS88069.1"/>
    </source>
</evidence>
<comment type="caution">
    <text evidence="2">The sequence shown here is derived from an EMBL/GenBank/DDBJ whole genome shotgun (WGS) entry which is preliminary data.</text>
</comment>
<feature type="chain" id="PRO_5018676893" evidence="1">
    <location>
        <begin position="20"/>
        <end position="211"/>
    </location>
</feature>
<dbReference type="AlphaFoldDB" id="A0A3S1BT03"/>
<gene>
    <name evidence="2" type="ORF">EGW08_004122</name>
</gene>
<name>A0A3S1BT03_ELYCH</name>
<dbReference type="EMBL" id="RQTK01000093">
    <property type="protein sequence ID" value="RUS88069.1"/>
    <property type="molecule type" value="Genomic_DNA"/>
</dbReference>
<keyword evidence="3" id="KW-1185">Reference proteome</keyword>
<organism evidence="2 3">
    <name type="scientific">Elysia chlorotica</name>
    <name type="common">Eastern emerald elysia</name>
    <name type="synonym">Sea slug</name>
    <dbReference type="NCBI Taxonomy" id="188477"/>
    <lineage>
        <taxon>Eukaryota</taxon>
        <taxon>Metazoa</taxon>
        <taxon>Spiralia</taxon>
        <taxon>Lophotrochozoa</taxon>
        <taxon>Mollusca</taxon>
        <taxon>Gastropoda</taxon>
        <taxon>Heterobranchia</taxon>
        <taxon>Euthyneura</taxon>
        <taxon>Panpulmonata</taxon>
        <taxon>Sacoglossa</taxon>
        <taxon>Placobranchoidea</taxon>
        <taxon>Plakobranchidae</taxon>
        <taxon>Elysia</taxon>
    </lineage>
</organism>
<sequence length="211" mass="22503">MSVSSLLLVITVGTQWADCALSPVNLWPLTNISFAWDAVLDKDASHPDKNHCPEWLAVEQEGEGGGLEANAWVCGGHLHDGGPSVGFQAATFAFLLYLKTVTSGIVFEYKRPCAALTPACSIARRDLDPSVTPPDAVDGLVLELQVCAPHARLYDADGSLVNSVTSSVPVTLATWTWVAVTWNGTTGHLGVQVGPITTQQPLPAGESYHWR</sequence>
<proteinExistence type="predicted"/>
<protein>
    <submittedName>
        <fullName evidence="2">Uncharacterized protein</fullName>
    </submittedName>
</protein>
<accession>A0A3S1BT03</accession>
<feature type="signal peptide" evidence="1">
    <location>
        <begin position="1"/>
        <end position="19"/>
    </location>
</feature>
<keyword evidence="1" id="KW-0732">Signal</keyword>
<evidence type="ECO:0000313" key="3">
    <source>
        <dbReference type="Proteomes" id="UP000271974"/>
    </source>
</evidence>
<reference evidence="2 3" key="1">
    <citation type="submission" date="2019-01" db="EMBL/GenBank/DDBJ databases">
        <title>A draft genome assembly of the solar-powered sea slug Elysia chlorotica.</title>
        <authorList>
            <person name="Cai H."/>
            <person name="Li Q."/>
            <person name="Fang X."/>
            <person name="Li J."/>
            <person name="Curtis N.E."/>
            <person name="Altenburger A."/>
            <person name="Shibata T."/>
            <person name="Feng M."/>
            <person name="Maeda T."/>
            <person name="Schwartz J.A."/>
            <person name="Shigenobu S."/>
            <person name="Lundholm N."/>
            <person name="Nishiyama T."/>
            <person name="Yang H."/>
            <person name="Hasebe M."/>
            <person name="Li S."/>
            <person name="Pierce S.K."/>
            <person name="Wang J."/>
        </authorList>
    </citation>
    <scope>NUCLEOTIDE SEQUENCE [LARGE SCALE GENOMIC DNA]</scope>
    <source>
        <strain evidence="2">EC2010</strain>
        <tissue evidence="2">Whole organism of an adult</tissue>
    </source>
</reference>